<dbReference type="AlphaFoldDB" id="A0AAD5MZJ6"/>
<sequence>MGVGAIIGGGRRPERAAAAQFDQSVIATQIETRSVPRQARVTNKGYLTEYLGSTRAVAEQGARTGLRSRNHKMTSEGYVAATCTNEFHHRGGDQFDWGTIAEWMGGLRDGFSSRALGFDA</sequence>
<dbReference type="EMBL" id="JAHQIW010005206">
    <property type="protein sequence ID" value="KAJ1365253.1"/>
    <property type="molecule type" value="Genomic_DNA"/>
</dbReference>
<gene>
    <name evidence="1" type="ORF">KIN20_025497</name>
</gene>
<protein>
    <submittedName>
        <fullName evidence="1">Uncharacterized protein</fullName>
    </submittedName>
</protein>
<evidence type="ECO:0000313" key="2">
    <source>
        <dbReference type="Proteomes" id="UP001196413"/>
    </source>
</evidence>
<organism evidence="1 2">
    <name type="scientific">Parelaphostrongylus tenuis</name>
    <name type="common">Meningeal worm</name>
    <dbReference type="NCBI Taxonomy" id="148309"/>
    <lineage>
        <taxon>Eukaryota</taxon>
        <taxon>Metazoa</taxon>
        <taxon>Ecdysozoa</taxon>
        <taxon>Nematoda</taxon>
        <taxon>Chromadorea</taxon>
        <taxon>Rhabditida</taxon>
        <taxon>Rhabditina</taxon>
        <taxon>Rhabditomorpha</taxon>
        <taxon>Strongyloidea</taxon>
        <taxon>Metastrongylidae</taxon>
        <taxon>Parelaphostrongylus</taxon>
    </lineage>
</organism>
<accession>A0AAD5MZJ6</accession>
<name>A0AAD5MZJ6_PARTN</name>
<proteinExistence type="predicted"/>
<keyword evidence="2" id="KW-1185">Reference proteome</keyword>
<dbReference type="Proteomes" id="UP001196413">
    <property type="component" value="Unassembled WGS sequence"/>
</dbReference>
<reference evidence="1" key="1">
    <citation type="submission" date="2021-06" db="EMBL/GenBank/DDBJ databases">
        <title>Parelaphostrongylus tenuis whole genome reference sequence.</title>
        <authorList>
            <person name="Garwood T.J."/>
            <person name="Larsen P.A."/>
            <person name="Fountain-Jones N.M."/>
            <person name="Garbe J.R."/>
            <person name="Macchietto M.G."/>
            <person name="Kania S.A."/>
            <person name="Gerhold R.W."/>
            <person name="Richards J.E."/>
            <person name="Wolf T.M."/>
        </authorList>
    </citation>
    <scope>NUCLEOTIDE SEQUENCE</scope>
    <source>
        <strain evidence="1">MNPRO001-30</strain>
        <tissue evidence="1">Meninges</tissue>
    </source>
</reference>
<comment type="caution">
    <text evidence="1">The sequence shown here is derived from an EMBL/GenBank/DDBJ whole genome shotgun (WGS) entry which is preliminary data.</text>
</comment>
<evidence type="ECO:0000313" key="1">
    <source>
        <dbReference type="EMBL" id="KAJ1365253.1"/>
    </source>
</evidence>